<organism evidence="2 3">
    <name type="scientific">Xenopus laevis</name>
    <name type="common">African clawed frog</name>
    <dbReference type="NCBI Taxonomy" id="8355"/>
    <lineage>
        <taxon>Eukaryota</taxon>
        <taxon>Metazoa</taxon>
        <taxon>Chordata</taxon>
        <taxon>Craniata</taxon>
        <taxon>Vertebrata</taxon>
        <taxon>Euteleostomi</taxon>
        <taxon>Amphibia</taxon>
        <taxon>Batrachia</taxon>
        <taxon>Anura</taxon>
        <taxon>Pipoidea</taxon>
        <taxon>Pipidae</taxon>
        <taxon>Xenopodinae</taxon>
        <taxon>Xenopus</taxon>
        <taxon>Xenopus</taxon>
    </lineage>
</organism>
<dbReference type="PANTHER" id="PTHR21301:SF13">
    <property type="match status" value="1"/>
</dbReference>
<dbReference type="PANTHER" id="PTHR21301">
    <property type="entry name" value="REVERSE TRANSCRIPTASE"/>
    <property type="match status" value="1"/>
</dbReference>
<evidence type="ECO:0000259" key="1">
    <source>
        <dbReference type="Pfam" id="PF26215"/>
    </source>
</evidence>
<dbReference type="Pfam" id="PF26215">
    <property type="entry name" value="HTH_animal"/>
    <property type="match status" value="1"/>
</dbReference>
<evidence type="ECO:0000313" key="2">
    <source>
        <dbReference type="EMBL" id="OCT86644.1"/>
    </source>
</evidence>
<reference evidence="3" key="1">
    <citation type="journal article" date="2016" name="Nature">
        <title>Genome evolution in the allotetraploid frog Xenopus laevis.</title>
        <authorList>
            <person name="Session A.M."/>
            <person name="Uno Y."/>
            <person name="Kwon T."/>
            <person name="Chapman J.A."/>
            <person name="Toyoda A."/>
            <person name="Takahashi S."/>
            <person name="Fukui A."/>
            <person name="Hikosaka A."/>
            <person name="Suzuki A."/>
            <person name="Kondo M."/>
            <person name="van Heeringen S.J."/>
            <person name="Quigley I."/>
            <person name="Heinz S."/>
            <person name="Ogino H."/>
            <person name="Ochi H."/>
            <person name="Hellsten U."/>
            <person name="Lyons J.B."/>
            <person name="Simakov O."/>
            <person name="Putnam N."/>
            <person name="Stites J."/>
            <person name="Kuroki Y."/>
            <person name="Tanaka T."/>
            <person name="Michiue T."/>
            <person name="Watanabe M."/>
            <person name="Bogdanovic O."/>
            <person name="Lister R."/>
            <person name="Georgiou G."/>
            <person name="Paranjpe S.S."/>
            <person name="van Kruijsbergen I."/>
            <person name="Shu S."/>
            <person name="Carlson J."/>
            <person name="Kinoshita T."/>
            <person name="Ohta Y."/>
            <person name="Mawaribuchi S."/>
            <person name="Jenkins J."/>
            <person name="Grimwood J."/>
            <person name="Schmutz J."/>
            <person name="Mitros T."/>
            <person name="Mozaffari S.V."/>
            <person name="Suzuki Y."/>
            <person name="Haramoto Y."/>
            <person name="Yamamoto T.S."/>
            <person name="Takagi C."/>
            <person name="Heald R."/>
            <person name="Miller K."/>
            <person name="Haudenschild C."/>
            <person name="Kitzman J."/>
            <person name="Nakayama T."/>
            <person name="Izutsu Y."/>
            <person name="Robert J."/>
            <person name="Fortriede J."/>
            <person name="Burns K."/>
            <person name="Lotay V."/>
            <person name="Karimi K."/>
            <person name="Yasuoka Y."/>
            <person name="Dichmann D.S."/>
            <person name="Flajnik M.F."/>
            <person name="Houston D.W."/>
            <person name="Shendure J."/>
            <person name="DuPasquier L."/>
            <person name="Vize P.D."/>
            <person name="Zorn A.M."/>
            <person name="Ito M."/>
            <person name="Marcotte E.M."/>
            <person name="Wallingford J.B."/>
            <person name="Ito Y."/>
            <person name="Asashima M."/>
            <person name="Ueno N."/>
            <person name="Matsuda Y."/>
            <person name="Veenstra G.J."/>
            <person name="Fujiyama A."/>
            <person name="Harland R.M."/>
            <person name="Taira M."/>
            <person name="Rokhsar D.S."/>
        </authorList>
    </citation>
    <scope>NUCLEOTIDE SEQUENCE [LARGE SCALE GENOMIC DNA]</scope>
    <source>
        <strain evidence="3">J</strain>
    </source>
</reference>
<dbReference type="EMBL" id="CM004471">
    <property type="protein sequence ID" value="OCT86644.1"/>
    <property type="molecule type" value="Genomic_DNA"/>
</dbReference>
<dbReference type="InterPro" id="IPR058912">
    <property type="entry name" value="HTH_animal"/>
</dbReference>
<accession>A0A974HQJ6</accession>
<dbReference type="AlphaFoldDB" id="A0A974HQJ6"/>
<gene>
    <name evidence="2" type="ORF">XELAEV_18020328mg</name>
</gene>
<dbReference type="Proteomes" id="UP000694892">
    <property type="component" value="Chromosome 3S"/>
</dbReference>
<evidence type="ECO:0000313" key="3">
    <source>
        <dbReference type="Proteomes" id="UP000694892"/>
    </source>
</evidence>
<proteinExistence type="predicted"/>
<sequence length="207" mass="24245">MVFGDELAEYTQYIPIWLLYIDDIILVWSGTQEKLHEFISRLNVNKINLKVTAEIDKNTVNFLDKCIFRGADNNIQTSLYRKKTATNNLLHASNQHPQNTIKGIPTGQYLRVRRLCSTLDDFKAEAKKLYLRFKQRGNSHNSLKKAYNKALAAHRNTLLIPRKHFIDKKKTDEQSNIIRLIAMNIRKSNKYLTNTGTFWNRMMNSKR</sequence>
<protein>
    <recommendedName>
        <fullName evidence="1">Helix-turn-helix domain-containing protein</fullName>
    </recommendedName>
</protein>
<feature type="domain" description="Helix-turn-helix" evidence="1">
    <location>
        <begin position="89"/>
        <end position="146"/>
    </location>
</feature>
<name>A0A974HQJ6_XENLA</name>